<evidence type="ECO:0000313" key="2">
    <source>
        <dbReference type="Proteomes" id="UP000324800"/>
    </source>
</evidence>
<accession>A0A5J4VRF9</accession>
<feature type="non-terminal residue" evidence="1">
    <location>
        <position position="33"/>
    </location>
</feature>
<reference evidence="1 2" key="1">
    <citation type="submission" date="2019-03" db="EMBL/GenBank/DDBJ databases">
        <title>Single cell metagenomics reveals metabolic interactions within the superorganism composed of flagellate Streblomastix strix and complex community of Bacteroidetes bacteria on its surface.</title>
        <authorList>
            <person name="Treitli S.C."/>
            <person name="Kolisko M."/>
            <person name="Husnik F."/>
            <person name="Keeling P."/>
            <person name="Hampl V."/>
        </authorList>
    </citation>
    <scope>NUCLEOTIDE SEQUENCE [LARGE SCALE GENOMIC DNA]</scope>
    <source>
        <strain evidence="1">ST1C</strain>
    </source>
</reference>
<comment type="caution">
    <text evidence="1">The sequence shown here is derived from an EMBL/GenBank/DDBJ whole genome shotgun (WGS) entry which is preliminary data.</text>
</comment>
<dbReference type="Proteomes" id="UP000324800">
    <property type="component" value="Unassembled WGS sequence"/>
</dbReference>
<sequence>MNPLMIMGVSEIFKCKKTISSGVWMVFEKRCRE</sequence>
<dbReference type="AlphaFoldDB" id="A0A5J4VRF9"/>
<protein>
    <submittedName>
        <fullName evidence="1">Uncharacterized protein</fullName>
    </submittedName>
</protein>
<name>A0A5J4VRF9_9EUKA</name>
<proteinExistence type="predicted"/>
<gene>
    <name evidence="1" type="ORF">EZS28_019233</name>
</gene>
<organism evidence="1 2">
    <name type="scientific">Streblomastix strix</name>
    <dbReference type="NCBI Taxonomy" id="222440"/>
    <lineage>
        <taxon>Eukaryota</taxon>
        <taxon>Metamonada</taxon>
        <taxon>Preaxostyla</taxon>
        <taxon>Oxymonadida</taxon>
        <taxon>Streblomastigidae</taxon>
        <taxon>Streblomastix</taxon>
    </lineage>
</organism>
<dbReference type="EMBL" id="SNRW01005356">
    <property type="protein sequence ID" value="KAA6385238.1"/>
    <property type="molecule type" value="Genomic_DNA"/>
</dbReference>
<evidence type="ECO:0000313" key="1">
    <source>
        <dbReference type="EMBL" id="KAA6385238.1"/>
    </source>
</evidence>